<gene>
    <name evidence="1" type="ORF">Coka_094</name>
</gene>
<evidence type="ECO:0000313" key="1">
    <source>
        <dbReference type="EMBL" id="QAY81058.1"/>
    </source>
</evidence>
<protein>
    <submittedName>
        <fullName evidence="1">Uncharacterized protein</fullName>
    </submittedName>
</protein>
<accession>A0A6B7EYX5</accession>
<reference evidence="1" key="1">
    <citation type="journal article" date="2020" name="Sci. Rep.">
        <title>Organelle inheritance and genome architecture variation in isogamous brown algae.</title>
        <authorList>
            <person name="Choi J.W."/>
            <person name="Graf L."/>
            <person name="Peters A.F."/>
            <person name="Cock J.M."/>
            <person name="Nishitsuji K."/>
            <person name="Arimoto A."/>
            <person name="Shoguchi E."/>
            <person name="Nagasato C."/>
            <person name="Choi C.G."/>
            <person name="Yoon H.S."/>
        </authorList>
    </citation>
    <scope>NUCLEOTIDE SEQUENCE</scope>
</reference>
<sequence length="609" mass="71240">MNIYLSPIEHNELNLPISKLPSNINHSVTKINPLEKTHTDIDSTCNTEDIEISKFYKKYQSKKKKKFEETKSHKKLNQIKVFFIVKSKVVKGKGNINHSVTKINPLEKTHTDIDSTCNTEDIEISKFYKKYQSKKKKKFEETKSHKKLNQIKVFFIVKSKVVKGKEVRYAIPIRNFDDLGNSILEKSNSFIASVFYLKADHHLNGLEYIEGNPGARPFRLDGIIDPESPFYEEAEFPLENLILPKKYVVSQGKLTLDKESEMNNLGKMVVEESQAMKSVFSFPTEYEYTESMLDNTFLVNSSKYGIDIRQKNSINGAKEKNSFLSRLEDFNLKEDRFKLFNMSNIFELLFGNINASVDKNIIPVFSSLEDAQDLLITILDEINQPFQVRRKIEDYNTTQYSKSLSYLDDSFSFHNNYFLPGPKSKLERAQYLLIKYGIFKSSDFSKYSDHDFYNENKYQIKGPFYVEDADTIASNDAYVPTKSAPKFIWREVDYWSFLNYYFPGQQESYSWWESRDMTETDKGLLKKSQEIKIISMGLGDFLEFWNNPTIKNGEVLFIPSSTDLNTKKLSLLPRNRKPKDKFYNYQQKFRKLKKPNTENYMYEIKLSAE</sequence>
<geneLocation type="plastid" evidence="1"/>
<keyword evidence="1" id="KW-0934">Plastid</keyword>
<dbReference type="AlphaFoldDB" id="A0A6B7EYX5"/>
<proteinExistence type="predicted"/>
<name>A0A6B7EYX5_9PHAE</name>
<organism evidence="1">
    <name type="scientific">Cladosiphon okamuranus</name>
    <dbReference type="NCBI Taxonomy" id="309737"/>
    <lineage>
        <taxon>Eukaryota</taxon>
        <taxon>Sar</taxon>
        <taxon>Stramenopiles</taxon>
        <taxon>Ochrophyta</taxon>
        <taxon>PX clade</taxon>
        <taxon>Phaeophyceae</taxon>
        <taxon>Ectocarpales</taxon>
        <taxon>Chordariaceae</taxon>
        <taxon>Cladosiphon</taxon>
    </lineage>
</organism>
<dbReference type="EMBL" id="MG739403">
    <property type="protein sequence ID" value="QAY81058.1"/>
    <property type="molecule type" value="Genomic_DNA"/>
</dbReference>